<sequence>MPEKRAINIVLAVLGYKFVDDQQPIRFNAPRCPDSSVGRAGD</sequence>
<protein>
    <submittedName>
        <fullName evidence="1">Uncharacterized protein</fullName>
    </submittedName>
</protein>
<dbReference type="AlphaFoldDB" id="A0AAV3BJU5"/>
<accession>A0AAV3BJU5</accession>
<organism evidence="1 2">
    <name type="scientific">Yersinia pestis biovar Orientalis str. IP275</name>
    <dbReference type="NCBI Taxonomy" id="373665"/>
    <lineage>
        <taxon>Bacteria</taxon>
        <taxon>Pseudomonadati</taxon>
        <taxon>Pseudomonadota</taxon>
        <taxon>Gammaproteobacteria</taxon>
        <taxon>Enterobacterales</taxon>
        <taxon>Yersiniaceae</taxon>
        <taxon>Yersinia</taxon>
    </lineage>
</organism>
<dbReference type="Proteomes" id="UP000004430">
    <property type="component" value="Unassembled WGS sequence"/>
</dbReference>
<name>A0AAV3BJU5_YERPE</name>
<comment type="caution">
    <text evidence="1">The sequence shown here is derived from an EMBL/GenBank/DDBJ whole genome shotgun (WGS) entry which is preliminary data.</text>
</comment>
<reference evidence="1 2" key="2">
    <citation type="submission" date="2010-03" db="EMBL/GenBank/DDBJ databases">
        <authorList>
            <person name="Payne S.H."/>
            <person name="Sutton G.G."/>
        </authorList>
    </citation>
    <scope>NUCLEOTIDE SEQUENCE [LARGE SCALE GENOMIC DNA]</scope>
    <source>
        <strain evidence="1 2">IP275</strain>
    </source>
</reference>
<dbReference type="EMBL" id="AAOS02000003">
    <property type="protein sequence ID" value="EDR34239.1"/>
    <property type="molecule type" value="Genomic_DNA"/>
</dbReference>
<reference evidence="1 2" key="1">
    <citation type="submission" date="2008-01" db="EMBL/GenBank/DDBJ databases">
        <title>Yersinia pestis Strain IP275 project at JCVI/TIGR.</title>
        <authorList>
            <person name="Ravel J."/>
            <person name="Eppinger M."/>
            <person name="Fricke W.F."/>
            <person name="Rosovitz M."/>
            <person name="Lindler L.E."/>
            <person name="Bearden S."/>
            <person name="Shriefer M."/>
        </authorList>
    </citation>
    <scope>NUCLEOTIDE SEQUENCE [LARGE SCALE GENOMIC DNA]</scope>
    <source>
        <strain evidence="1 2">IP275</strain>
    </source>
</reference>
<evidence type="ECO:0000313" key="2">
    <source>
        <dbReference type="Proteomes" id="UP000004430"/>
    </source>
</evidence>
<gene>
    <name evidence="1" type="ORF">YPIP275_3285</name>
</gene>
<evidence type="ECO:0000313" key="1">
    <source>
        <dbReference type="EMBL" id="EDR34239.1"/>
    </source>
</evidence>
<proteinExistence type="predicted"/>